<keyword evidence="8" id="KW-1185">Reference proteome</keyword>
<keyword evidence="2" id="KW-0653">Protein transport</keyword>
<dbReference type="SUPFAM" id="SSF57850">
    <property type="entry name" value="RING/U-box"/>
    <property type="match status" value="1"/>
</dbReference>
<dbReference type="InterPro" id="IPR000547">
    <property type="entry name" value="Clathrin_H-chain/VPS_repeat"/>
</dbReference>
<dbReference type="GO" id="GO:0016236">
    <property type="term" value="P:macroautophagy"/>
    <property type="evidence" value="ECO:0007669"/>
    <property type="project" value="TreeGrafter"/>
</dbReference>
<dbReference type="Gene3D" id="1.25.40.10">
    <property type="entry name" value="Tetratricopeptide repeat domain"/>
    <property type="match status" value="1"/>
</dbReference>
<dbReference type="InterPro" id="IPR001841">
    <property type="entry name" value="Znf_RING"/>
</dbReference>
<dbReference type="Pfam" id="PF23555">
    <property type="entry name" value="zf-RING_Vps41"/>
    <property type="match status" value="1"/>
</dbReference>
<accession>A0A2Z6MZV1</accession>
<dbReference type="Pfam" id="PF23556">
    <property type="entry name" value="TPR_Vps41"/>
    <property type="match status" value="1"/>
</dbReference>
<evidence type="ECO:0000313" key="7">
    <source>
        <dbReference type="EMBL" id="GAU35373.1"/>
    </source>
</evidence>
<dbReference type="GO" id="GO:0005770">
    <property type="term" value="C:late endosome"/>
    <property type="evidence" value="ECO:0007669"/>
    <property type="project" value="TreeGrafter"/>
</dbReference>
<dbReference type="PANTHER" id="PTHR12616:SF1">
    <property type="entry name" value="VACUOLAR PROTEIN SORTING-ASSOCIATED PROTEIN 41 HOMOLOG"/>
    <property type="match status" value="1"/>
</dbReference>
<evidence type="ECO:0000256" key="4">
    <source>
        <dbReference type="PROSITE-ProRule" id="PRU01006"/>
    </source>
</evidence>
<sequence length="334" mass="37989">MVSRPTRNFSRQRTPPSEVPPPSLPAAKVSACGSYFLEVELYADYDPKMLLPFLRSSQHYTLEKAYEICIKRDLMREQVFILGRMGNAKKALAVIINKLGDIEEAVEFVTMQHDDELWEELIKQCLHKPEMVGILLEHTVGNLDPLYIVNKVPNGLEIPRLRDRLVKIITDYRTETSLRHGCNDILKADCVNLLVKYHKEARHGISLGNEEDEPRVNMSDNRASQAFEKSLSLRTMEMKSKTRGGGRCCICFDPFFIQNVSVIVFFCCHGYHTTCLTDSYYTTSSTKEIQPTSKEAETYDDYNGYADDASDENEEETKSDGPRMRCILCTTAAG</sequence>
<dbReference type="InterPro" id="IPR045111">
    <property type="entry name" value="Vps41/Vps8"/>
</dbReference>
<organism evidence="7 8">
    <name type="scientific">Trifolium subterraneum</name>
    <name type="common">Subterranean clover</name>
    <dbReference type="NCBI Taxonomy" id="3900"/>
    <lineage>
        <taxon>Eukaryota</taxon>
        <taxon>Viridiplantae</taxon>
        <taxon>Streptophyta</taxon>
        <taxon>Embryophyta</taxon>
        <taxon>Tracheophyta</taxon>
        <taxon>Spermatophyta</taxon>
        <taxon>Magnoliopsida</taxon>
        <taxon>eudicotyledons</taxon>
        <taxon>Gunneridae</taxon>
        <taxon>Pentapetalae</taxon>
        <taxon>rosids</taxon>
        <taxon>fabids</taxon>
        <taxon>Fabales</taxon>
        <taxon>Fabaceae</taxon>
        <taxon>Papilionoideae</taxon>
        <taxon>50 kb inversion clade</taxon>
        <taxon>NPAAA clade</taxon>
        <taxon>Hologalegina</taxon>
        <taxon>IRL clade</taxon>
        <taxon>Trifolieae</taxon>
        <taxon>Trifolium</taxon>
    </lineage>
</organism>
<feature type="region of interest" description="Disordered" evidence="5">
    <location>
        <begin position="286"/>
        <end position="321"/>
    </location>
</feature>
<feature type="compositionally biased region" description="Polar residues" evidence="5">
    <location>
        <begin position="1"/>
        <end position="14"/>
    </location>
</feature>
<dbReference type="Proteomes" id="UP000242715">
    <property type="component" value="Unassembled WGS sequence"/>
</dbReference>
<feature type="repeat" description="CHCR" evidence="4">
    <location>
        <begin position="1"/>
        <end position="134"/>
    </location>
</feature>
<evidence type="ECO:0000256" key="5">
    <source>
        <dbReference type="SAM" id="MobiDB-lite"/>
    </source>
</evidence>
<dbReference type="PANTHER" id="PTHR12616">
    <property type="entry name" value="VACUOLAR PROTEIN SORTING VPS41"/>
    <property type="match status" value="1"/>
</dbReference>
<dbReference type="SMART" id="SM00299">
    <property type="entry name" value="CLH"/>
    <property type="match status" value="1"/>
</dbReference>
<dbReference type="PROSITE" id="PS50236">
    <property type="entry name" value="CHCR"/>
    <property type="match status" value="1"/>
</dbReference>
<protein>
    <recommendedName>
        <fullName evidence="3">Vacuolar protein sorting-associated protein 41 homolog</fullName>
    </recommendedName>
</protein>
<dbReference type="GO" id="GO:0006623">
    <property type="term" value="P:protein targeting to vacuole"/>
    <property type="evidence" value="ECO:0007669"/>
    <property type="project" value="InterPro"/>
</dbReference>
<dbReference type="InterPro" id="IPR011990">
    <property type="entry name" value="TPR-like_helical_dom_sf"/>
</dbReference>
<evidence type="ECO:0000256" key="1">
    <source>
        <dbReference type="ARBA" id="ARBA00022448"/>
    </source>
</evidence>
<evidence type="ECO:0000256" key="2">
    <source>
        <dbReference type="ARBA" id="ARBA00022927"/>
    </source>
</evidence>
<dbReference type="GO" id="GO:0009267">
    <property type="term" value="P:cellular response to starvation"/>
    <property type="evidence" value="ECO:0007669"/>
    <property type="project" value="TreeGrafter"/>
</dbReference>
<dbReference type="InterPro" id="IPR057779">
    <property type="entry name" value="Znf_RING_Vps41"/>
</dbReference>
<name>A0A2Z6MZV1_TRISU</name>
<dbReference type="OrthoDB" id="244107at2759"/>
<evidence type="ECO:0000313" key="8">
    <source>
        <dbReference type="Proteomes" id="UP000242715"/>
    </source>
</evidence>
<dbReference type="AlphaFoldDB" id="A0A2Z6MZV1"/>
<reference evidence="8" key="1">
    <citation type="journal article" date="2017" name="Front. Plant Sci.">
        <title>Climate Clever Clovers: New Paradigm to Reduce the Environmental Footprint of Ruminants by Breeding Low Methanogenic Forages Utilizing Haplotype Variation.</title>
        <authorList>
            <person name="Kaur P."/>
            <person name="Appels R."/>
            <person name="Bayer P.E."/>
            <person name="Keeble-Gagnere G."/>
            <person name="Wang J."/>
            <person name="Hirakawa H."/>
            <person name="Shirasawa K."/>
            <person name="Vercoe P."/>
            <person name="Stefanova K."/>
            <person name="Durmic Z."/>
            <person name="Nichols P."/>
            <person name="Revell C."/>
            <person name="Isobe S.N."/>
            <person name="Edwards D."/>
            <person name="Erskine W."/>
        </authorList>
    </citation>
    <scope>NUCLEOTIDE SEQUENCE [LARGE SCALE GENOMIC DNA]</scope>
    <source>
        <strain evidence="8">cv. Daliak</strain>
    </source>
</reference>
<dbReference type="GO" id="GO:0034058">
    <property type="term" value="P:endosomal vesicle fusion"/>
    <property type="evidence" value="ECO:0007669"/>
    <property type="project" value="TreeGrafter"/>
</dbReference>
<gene>
    <name evidence="7" type="ORF">TSUD_57220</name>
</gene>
<feature type="domain" description="RING-type" evidence="6">
    <location>
        <begin position="248"/>
        <end position="329"/>
    </location>
</feature>
<proteinExistence type="predicted"/>
<evidence type="ECO:0000256" key="3">
    <source>
        <dbReference type="ARBA" id="ARBA00029538"/>
    </source>
</evidence>
<evidence type="ECO:0000259" key="6">
    <source>
        <dbReference type="SMART" id="SM00184"/>
    </source>
</evidence>
<keyword evidence="1" id="KW-0813">Transport</keyword>
<feature type="region of interest" description="Disordered" evidence="5">
    <location>
        <begin position="1"/>
        <end position="24"/>
    </location>
</feature>
<dbReference type="GO" id="GO:0030897">
    <property type="term" value="C:HOPS complex"/>
    <property type="evidence" value="ECO:0007669"/>
    <property type="project" value="TreeGrafter"/>
</dbReference>
<dbReference type="EMBL" id="DF973588">
    <property type="protein sequence ID" value="GAU35373.1"/>
    <property type="molecule type" value="Genomic_DNA"/>
</dbReference>
<dbReference type="SMART" id="SM00184">
    <property type="entry name" value="RING"/>
    <property type="match status" value="1"/>
</dbReference>